<dbReference type="Proteomes" id="UP001237011">
    <property type="component" value="Chromosome"/>
</dbReference>
<evidence type="ECO:0000313" key="2">
    <source>
        <dbReference type="Proteomes" id="UP001237011"/>
    </source>
</evidence>
<keyword evidence="2" id="KW-1185">Reference proteome</keyword>
<reference evidence="1" key="1">
    <citation type="submission" date="2023-08" db="EMBL/GenBank/DDBJ databases">
        <title>Complete genome sequence of Mycoplasma seminis 2200.</title>
        <authorList>
            <person name="Spergser J."/>
        </authorList>
    </citation>
    <scope>NUCLEOTIDE SEQUENCE [LARGE SCALE GENOMIC DNA]</scope>
    <source>
        <strain evidence="1">2200</strain>
    </source>
</reference>
<name>A0ABY9HAG8_9MOLU</name>
<organism evidence="1 2">
    <name type="scientific">Mycoplasma seminis</name>
    <dbReference type="NCBI Taxonomy" id="512749"/>
    <lineage>
        <taxon>Bacteria</taxon>
        <taxon>Bacillati</taxon>
        <taxon>Mycoplasmatota</taxon>
        <taxon>Mollicutes</taxon>
        <taxon>Mycoplasmataceae</taxon>
        <taxon>Mycoplasma</taxon>
    </lineage>
</organism>
<dbReference type="RefSeq" id="WP_305937683.1">
    <property type="nucleotide sequence ID" value="NZ_CP132191.1"/>
</dbReference>
<dbReference type="EMBL" id="CP132191">
    <property type="protein sequence ID" value="WLP85246.1"/>
    <property type="molecule type" value="Genomic_DNA"/>
</dbReference>
<gene>
    <name evidence="1" type="ORF">Q8852_02900</name>
</gene>
<evidence type="ECO:0008006" key="3">
    <source>
        <dbReference type="Google" id="ProtNLM"/>
    </source>
</evidence>
<accession>A0ABY9HAG8</accession>
<evidence type="ECO:0000313" key="1">
    <source>
        <dbReference type="EMBL" id="WLP85246.1"/>
    </source>
</evidence>
<proteinExistence type="predicted"/>
<sequence>MQKIKSWFKNLIQKFKWIKINSIDAVITVLENVQLTAEEFERLKKIVNKNKESSN</sequence>
<protein>
    <recommendedName>
        <fullName evidence="3">XkdX family protein</fullName>
    </recommendedName>
</protein>